<name>A0AAG5DFM8_ANOAO</name>
<protein>
    <submittedName>
        <fullName evidence="1">Uncharacterized protein</fullName>
    </submittedName>
</protein>
<proteinExistence type="predicted"/>
<dbReference type="EnsemblMetazoa" id="ENSAATROPT011061">
    <property type="protein sequence ID" value="ENSAATROPP009991"/>
    <property type="gene ID" value="ENSAATROPG009003"/>
</dbReference>
<sequence length="73" mass="8122">MASPCGYVIGDSFLSRSLSTVFLSSRKSSFVPTRIIGMFGQWWRTSGYHFARTFSNEAGLTSEKQMRNTSVCG</sequence>
<evidence type="ECO:0000313" key="1">
    <source>
        <dbReference type="EnsemblMetazoa" id="ENSAATROPP009991"/>
    </source>
</evidence>
<reference evidence="1" key="1">
    <citation type="submission" date="2024-04" db="UniProtKB">
        <authorList>
            <consortium name="EnsemblMetazoa"/>
        </authorList>
    </citation>
    <scope>IDENTIFICATION</scope>
    <source>
        <strain evidence="1">EBRO</strain>
    </source>
</reference>
<dbReference type="AlphaFoldDB" id="A0AAG5DFM8"/>
<evidence type="ECO:0000313" key="2">
    <source>
        <dbReference type="Proteomes" id="UP000075880"/>
    </source>
</evidence>
<accession>A0AAG5DFM8</accession>
<dbReference type="Proteomes" id="UP000075880">
    <property type="component" value="Unassembled WGS sequence"/>
</dbReference>
<organism evidence="1 2">
    <name type="scientific">Anopheles atroparvus</name>
    <name type="common">European mosquito</name>
    <dbReference type="NCBI Taxonomy" id="41427"/>
    <lineage>
        <taxon>Eukaryota</taxon>
        <taxon>Metazoa</taxon>
        <taxon>Ecdysozoa</taxon>
        <taxon>Arthropoda</taxon>
        <taxon>Hexapoda</taxon>
        <taxon>Insecta</taxon>
        <taxon>Pterygota</taxon>
        <taxon>Neoptera</taxon>
        <taxon>Endopterygota</taxon>
        <taxon>Diptera</taxon>
        <taxon>Nematocera</taxon>
        <taxon>Culicoidea</taxon>
        <taxon>Culicidae</taxon>
        <taxon>Anophelinae</taxon>
        <taxon>Anopheles</taxon>
    </lineage>
</organism>
<keyword evidence="2" id="KW-1185">Reference proteome</keyword>